<keyword evidence="1" id="KW-0812">Transmembrane</keyword>
<gene>
    <name evidence="2" type="ORF">DFP72DRAFT_895393</name>
</gene>
<dbReference type="Proteomes" id="UP000521943">
    <property type="component" value="Unassembled WGS sequence"/>
</dbReference>
<keyword evidence="3" id="KW-1185">Reference proteome</keyword>
<organism evidence="2 3">
    <name type="scientific">Ephemerocybe angulata</name>
    <dbReference type="NCBI Taxonomy" id="980116"/>
    <lineage>
        <taxon>Eukaryota</taxon>
        <taxon>Fungi</taxon>
        <taxon>Dikarya</taxon>
        <taxon>Basidiomycota</taxon>
        <taxon>Agaricomycotina</taxon>
        <taxon>Agaricomycetes</taxon>
        <taxon>Agaricomycetidae</taxon>
        <taxon>Agaricales</taxon>
        <taxon>Agaricineae</taxon>
        <taxon>Psathyrellaceae</taxon>
        <taxon>Ephemerocybe</taxon>
    </lineage>
</organism>
<dbReference type="OrthoDB" id="2926789at2759"/>
<evidence type="ECO:0000313" key="2">
    <source>
        <dbReference type="EMBL" id="KAF6755847.1"/>
    </source>
</evidence>
<dbReference type="AlphaFoldDB" id="A0A8H6I0T7"/>
<feature type="transmembrane region" description="Helical" evidence="1">
    <location>
        <begin position="71"/>
        <end position="92"/>
    </location>
</feature>
<evidence type="ECO:0000256" key="1">
    <source>
        <dbReference type="SAM" id="Phobius"/>
    </source>
</evidence>
<protein>
    <submittedName>
        <fullName evidence="2">Uncharacterized protein</fullName>
    </submittedName>
</protein>
<reference evidence="2 3" key="1">
    <citation type="submission" date="2020-07" db="EMBL/GenBank/DDBJ databases">
        <title>Comparative genomics of pyrophilous fungi reveals a link between fire events and developmental genes.</title>
        <authorList>
            <consortium name="DOE Joint Genome Institute"/>
            <person name="Steindorff A.S."/>
            <person name="Carver A."/>
            <person name="Calhoun S."/>
            <person name="Stillman K."/>
            <person name="Liu H."/>
            <person name="Lipzen A."/>
            <person name="Pangilinan J."/>
            <person name="Labutti K."/>
            <person name="Bruns T.D."/>
            <person name="Grigoriev I.V."/>
        </authorList>
    </citation>
    <scope>NUCLEOTIDE SEQUENCE [LARGE SCALE GENOMIC DNA]</scope>
    <source>
        <strain evidence="2 3">CBS 144469</strain>
    </source>
</reference>
<sequence length="182" mass="19969">MAFLYPRQCMETPHSTFLPRRTFALFLVCTVLIEWANAFAIPHAMGASPSGPFRRGTIAGPSGAHNTTREIVRGLSVILMTVAVLIAIYFLFRRSRECLRQRRRRRGPQIVVPPFLRDRPSAGAVPVVFSPRTVAIVAQNPFAYSTPPSAHAVPHYIGTHVHPMSPLAAPPPAYSAAAAYRA</sequence>
<proteinExistence type="predicted"/>
<dbReference type="EMBL" id="JACGCI010000028">
    <property type="protein sequence ID" value="KAF6755847.1"/>
    <property type="molecule type" value="Genomic_DNA"/>
</dbReference>
<accession>A0A8H6I0T7</accession>
<comment type="caution">
    <text evidence="2">The sequence shown here is derived from an EMBL/GenBank/DDBJ whole genome shotgun (WGS) entry which is preliminary data.</text>
</comment>
<name>A0A8H6I0T7_9AGAR</name>
<evidence type="ECO:0000313" key="3">
    <source>
        <dbReference type="Proteomes" id="UP000521943"/>
    </source>
</evidence>
<keyword evidence="1" id="KW-0472">Membrane</keyword>
<keyword evidence="1" id="KW-1133">Transmembrane helix</keyword>